<protein>
    <submittedName>
        <fullName evidence="2">DUF2975 domain-containing protein</fullName>
    </submittedName>
</protein>
<reference evidence="2" key="1">
    <citation type="submission" date="2022-04" db="EMBL/GenBank/DDBJ databases">
        <authorList>
            <person name="Ren T."/>
        </authorList>
    </citation>
    <scope>NUCLEOTIDE SEQUENCE</scope>
    <source>
        <strain evidence="2">F63249</strain>
    </source>
</reference>
<dbReference type="Pfam" id="PF11188">
    <property type="entry name" value="DUF2975"/>
    <property type="match status" value="1"/>
</dbReference>
<keyword evidence="1" id="KW-1133">Transmembrane helix</keyword>
<organism evidence="2 3">
    <name type="scientific">Psychroserpens algicola</name>
    <dbReference type="NCBI Taxonomy" id="1719034"/>
    <lineage>
        <taxon>Bacteria</taxon>
        <taxon>Pseudomonadati</taxon>
        <taxon>Bacteroidota</taxon>
        <taxon>Flavobacteriia</taxon>
        <taxon>Flavobacteriales</taxon>
        <taxon>Flavobacteriaceae</taxon>
        <taxon>Psychroserpens</taxon>
    </lineage>
</organism>
<feature type="transmembrane region" description="Helical" evidence="1">
    <location>
        <begin position="12"/>
        <end position="37"/>
    </location>
</feature>
<dbReference type="InterPro" id="IPR021354">
    <property type="entry name" value="DUF2975"/>
</dbReference>
<dbReference type="RefSeq" id="WP_204344282.1">
    <property type="nucleotide sequence ID" value="NZ_JACNMJ010000001.1"/>
</dbReference>
<evidence type="ECO:0000313" key="3">
    <source>
        <dbReference type="Proteomes" id="UP001203687"/>
    </source>
</evidence>
<dbReference type="EMBL" id="JALPQF010000001">
    <property type="protein sequence ID" value="MCK8479165.1"/>
    <property type="molecule type" value="Genomic_DNA"/>
</dbReference>
<gene>
    <name evidence="2" type="ORF">MUY34_00960</name>
</gene>
<evidence type="ECO:0000256" key="1">
    <source>
        <dbReference type="SAM" id="Phobius"/>
    </source>
</evidence>
<accession>A0ABT0H458</accession>
<sequence length="173" mass="19507">MKTKQIFKLMNVVSWIVFIGYCIKAGAIAIVSILSLFGNKNATENLYMGIDLSDMYDFNTTYFICVVILLVLMASFKAYMFYLLIKIFKQVDYNMPFKDEVLKLIFKISYVSLSVGILGAIGKVYLTWLATKVMFAQIDIGASAYVFMAGVIFIVASLFKRAIAIQSENELTI</sequence>
<feature type="transmembrane region" description="Helical" evidence="1">
    <location>
        <begin position="104"/>
        <end position="128"/>
    </location>
</feature>
<feature type="transmembrane region" description="Helical" evidence="1">
    <location>
        <begin position="140"/>
        <end position="159"/>
    </location>
</feature>
<comment type="caution">
    <text evidence="2">The sequence shown here is derived from an EMBL/GenBank/DDBJ whole genome shotgun (WGS) entry which is preliminary data.</text>
</comment>
<dbReference type="Proteomes" id="UP001203687">
    <property type="component" value="Unassembled WGS sequence"/>
</dbReference>
<keyword evidence="3" id="KW-1185">Reference proteome</keyword>
<evidence type="ECO:0000313" key="2">
    <source>
        <dbReference type="EMBL" id="MCK8479165.1"/>
    </source>
</evidence>
<feature type="transmembrane region" description="Helical" evidence="1">
    <location>
        <begin position="61"/>
        <end position="84"/>
    </location>
</feature>
<name>A0ABT0H458_9FLAO</name>
<keyword evidence="1" id="KW-0472">Membrane</keyword>
<proteinExistence type="predicted"/>
<keyword evidence="1" id="KW-0812">Transmembrane</keyword>